<reference evidence="2 3" key="1">
    <citation type="journal article" date="2011" name="Proc. Natl. Acad. Sci. U.S.A.">
        <title>Evolutionary erosion of yeast sex chromosomes by mating-type switching accidents.</title>
        <authorList>
            <person name="Gordon J.L."/>
            <person name="Armisen D."/>
            <person name="Proux-Wera E."/>
            <person name="Oheigeartaigh S.S."/>
            <person name="Byrne K.P."/>
            <person name="Wolfe K.H."/>
        </authorList>
    </citation>
    <scope>NUCLEOTIDE SEQUENCE [LARGE SCALE GENOMIC DNA]</scope>
    <source>
        <strain evidence="3">ATCC MYA-139 / BCRC 22969 / CBS 8797 / CCRC 22969 / KCTC 17520 / NBRC 10181 / NCYC 3082</strain>
    </source>
</reference>
<feature type="transmembrane region" description="Helical" evidence="1">
    <location>
        <begin position="79"/>
        <end position="103"/>
    </location>
</feature>
<name>J7RJ95_HUIN7</name>
<dbReference type="EMBL" id="HE978316">
    <property type="protein sequence ID" value="CCK69593.1"/>
    <property type="molecule type" value="Genomic_DNA"/>
</dbReference>
<keyword evidence="1" id="KW-1133">Transmembrane helix</keyword>
<dbReference type="GeneID" id="34525273"/>
<feature type="transmembrane region" description="Helical" evidence="1">
    <location>
        <begin position="146"/>
        <end position="167"/>
    </location>
</feature>
<dbReference type="OMA" id="DQPVGFN"/>
<dbReference type="HOGENOM" id="CLU_103819_1_0_1"/>
<dbReference type="AlphaFoldDB" id="J7RJ95"/>
<gene>
    <name evidence="2" type="primary">KNAG0C04920</name>
    <name evidence="2" type="ordered locus">KNAG_0C04920</name>
</gene>
<dbReference type="InterPro" id="IPR013862">
    <property type="entry name" value="Kei1"/>
</dbReference>
<dbReference type="GO" id="GO:0000139">
    <property type="term" value="C:Golgi membrane"/>
    <property type="evidence" value="ECO:0007669"/>
    <property type="project" value="EnsemblFungi"/>
</dbReference>
<organism evidence="2 3">
    <name type="scientific">Huiozyma naganishii (strain ATCC MYA-139 / BCRC 22969 / CBS 8797 / KCTC 17520 / NBRC 10181 / NCYC 3082 / Yp74L-3)</name>
    <name type="common">Yeast</name>
    <name type="synonym">Kazachstania naganishii</name>
    <dbReference type="NCBI Taxonomy" id="1071383"/>
    <lineage>
        <taxon>Eukaryota</taxon>
        <taxon>Fungi</taxon>
        <taxon>Dikarya</taxon>
        <taxon>Ascomycota</taxon>
        <taxon>Saccharomycotina</taxon>
        <taxon>Saccharomycetes</taxon>
        <taxon>Saccharomycetales</taxon>
        <taxon>Saccharomycetaceae</taxon>
        <taxon>Huiozyma</taxon>
    </lineage>
</organism>
<dbReference type="GO" id="GO:0006673">
    <property type="term" value="P:inositol phosphoceramide metabolic process"/>
    <property type="evidence" value="ECO:0007669"/>
    <property type="project" value="EnsemblFungi"/>
</dbReference>
<dbReference type="Proteomes" id="UP000006310">
    <property type="component" value="Chromosome 3"/>
</dbReference>
<dbReference type="GO" id="GO:0030148">
    <property type="term" value="P:sphingolipid biosynthetic process"/>
    <property type="evidence" value="ECO:0007669"/>
    <property type="project" value="EnsemblFungi"/>
</dbReference>
<dbReference type="PANTHER" id="PTHR28077:SF1">
    <property type="entry name" value="INOSITOL PHOSPHORYLCERAMIDE SYNTHASE REGULATORY SUBUNIT KEI1"/>
    <property type="match status" value="1"/>
</dbReference>
<sequence length="217" mass="24714">MTKLSSSLPKTFFGIFPLYIGVEIVLGVTLLNKCSGAFGILALFTGHPLDLMQWASYLWSVFTLVVYAQGLYQIHKPKLLTFSQIVVVFSIDTVLTCLFTLWFTGVWFAEESNTDAAMGTAASAVARLVKRGAEIDTQGATESYEYVFTIIITMVSLVFRLYFNFLLASFVQELLRHPQYLVDQDDIEQDLKNKFFLRRWWVVSQKSSYSICRHVLV</sequence>
<evidence type="ECO:0000313" key="3">
    <source>
        <dbReference type="Proteomes" id="UP000006310"/>
    </source>
</evidence>
<evidence type="ECO:0000256" key="1">
    <source>
        <dbReference type="SAM" id="Phobius"/>
    </source>
</evidence>
<keyword evidence="1" id="KW-0472">Membrane</keyword>
<dbReference type="STRING" id="1071383.J7RJ95"/>
<dbReference type="GO" id="GO:0070916">
    <property type="term" value="C:inositol phosphoceramide synthase complex"/>
    <property type="evidence" value="ECO:0007669"/>
    <property type="project" value="EnsemblFungi"/>
</dbReference>
<protein>
    <submittedName>
        <fullName evidence="2">Uncharacterized protein</fullName>
    </submittedName>
</protein>
<keyword evidence="3" id="KW-1185">Reference proteome</keyword>
<dbReference type="GO" id="GO:0070917">
    <property type="term" value="F:inositol phosphoceramide synthase regulator activity"/>
    <property type="evidence" value="ECO:0007669"/>
    <property type="project" value="EnsemblFungi"/>
</dbReference>
<proteinExistence type="predicted"/>
<dbReference type="KEGG" id="kng:KNAG_0C04920"/>
<accession>J7RJ95</accession>
<dbReference type="Pfam" id="PF08552">
    <property type="entry name" value="Kei1"/>
    <property type="match status" value="1"/>
</dbReference>
<dbReference type="OrthoDB" id="3338076at2759"/>
<dbReference type="RefSeq" id="XP_022463839.1">
    <property type="nucleotide sequence ID" value="XM_022607221.1"/>
</dbReference>
<evidence type="ECO:0000313" key="2">
    <source>
        <dbReference type="EMBL" id="CCK69593.1"/>
    </source>
</evidence>
<feature type="transmembrane region" description="Helical" evidence="1">
    <location>
        <begin position="12"/>
        <end position="31"/>
    </location>
</feature>
<reference evidence="3" key="2">
    <citation type="submission" date="2012-08" db="EMBL/GenBank/DDBJ databases">
        <title>Genome sequence of Kazachstania naganishii.</title>
        <authorList>
            <person name="Gordon J.L."/>
            <person name="Armisen D."/>
            <person name="Proux-Wera E."/>
            <person name="OhEigeartaigh S.S."/>
            <person name="Byrne K.P."/>
            <person name="Wolfe K.H."/>
        </authorList>
    </citation>
    <scope>NUCLEOTIDE SEQUENCE [LARGE SCALE GENOMIC DNA]</scope>
    <source>
        <strain evidence="3">ATCC MYA-139 / BCRC 22969 / CBS 8797 / CCRC 22969 / KCTC 17520 / NBRC 10181 / NCYC 3082</strain>
    </source>
</reference>
<dbReference type="PANTHER" id="PTHR28077">
    <property type="entry name" value="INOSITOL PHOSPHORYLCERAMIDE SYNTHASE REGULATORY SUBUNIT KEI1"/>
    <property type="match status" value="1"/>
</dbReference>
<keyword evidence="1" id="KW-0812">Transmembrane</keyword>
<feature type="transmembrane region" description="Helical" evidence="1">
    <location>
        <begin position="51"/>
        <end position="72"/>
    </location>
</feature>
<dbReference type="eggNOG" id="ENOG502QT2Z">
    <property type="taxonomic scope" value="Eukaryota"/>
</dbReference>